<sequence length="331" mass="36695">MKKTALLIGQPADPHIRLAAAAFAQRGYAVEVFNHYTDEIAIEASSEKAVRWPWLELLARSDIAVVWARVKPPADPTYADVATHRERFRFWSAEWRSCLQSTLQIIKRTLPHVHIVNAGADPVEVHLKPLQLSVARDLGLLIPTTVIGNSFSHISTAFNDRVLYKPLSPGAYDERGCPPVATFDYAEVLANEVVIKAVPGIFQAEIVKAHELRVHVFGETVISAQIDSQESELTKLDWRMWAHKTGMHRIVEIGDDVCVKLKSFMKAFALDVGVFDLAVTPTGEHVFFECNPDGQWAGLEEAVGHPITDAFASQMIAISERKLLSGAAYAH</sequence>
<comment type="caution">
    <text evidence="1">The sequence shown here is derived from an EMBL/GenBank/DDBJ whole genome shotgun (WGS) entry which is preliminary data.</text>
</comment>
<evidence type="ECO:0000313" key="1">
    <source>
        <dbReference type="EMBL" id="MDR6531482.1"/>
    </source>
</evidence>
<organism evidence="1 2">
    <name type="scientific">Caulobacter rhizosphaerae</name>
    <dbReference type="NCBI Taxonomy" id="2010972"/>
    <lineage>
        <taxon>Bacteria</taxon>
        <taxon>Pseudomonadati</taxon>
        <taxon>Pseudomonadota</taxon>
        <taxon>Alphaproteobacteria</taxon>
        <taxon>Caulobacterales</taxon>
        <taxon>Caulobacteraceae</taxon>
        <taxon>Caulobacter</taxon>
    </lineage>
</organism>
<keyword evidence="2" id="KW-1185">Reference proteome</keyword>
<gene>
    <name evidence="1" type="ORF">J2800_002229</name>
</gene>
<dbReference type="RefSeq" id="WP_310031421.1">
    <property type="nucleotide sequence ID" value="NZ_JAVDRL010000006.1"/>
</dbReference>
<dbReference type="EMBL" id="JAVDRL010000006">
    <property type="protein sequence ID" value="MDR6531482.1"/>
    <property type="molecule type" value="Genomic_DNA"/>
</dbReference>
<evidence type="ECO:0008006" key="3">
    <source>
        <dbReference type="Google" id="ProtNLM"/>
    </source>
</evidence>
<accession>A0ABU1MZ76</accession>
<protein>
    <recommendedName>
        <fullName evidence="3">ATP-grasp domain-containing protein</fullName>
    </recommendedName>
</protein>
<dbReference type="SUPFAM" id="SSF56059">
    <property type="entry name" value="Glutathione synthetase ATP-binding domain-like"/>
    <property type="match status" value="1"/>
</dbReference>
<reference evidence="1 2" key="1">
    <citation type="submission" date="2023-07" db="EMBL/GenBank/DDBJ databases">
        <title>Sorghum-associated microbial communities from plants grown in Nebraska, USA.</title>
        <authorList>
            <person name="Schachtman D."/>
        </authorList>
    </citation>
    <scope>NUCLEOTIDE SEQUENCE [LARGE SCALE GENOMIC DNA]</scope>
    <source>
        <strain evidence="1 2">DS2154</strain>
    </source>
</reference>
<dbReference type="Proteomes" id="UP001262754">
    <property type="component" value="Unassembled WGS sequence"/>
</dbReference>
<evidence type="ECO:0000313" key="2">
    <source>
        <dbReference type="Proteomes" id="UP001262754"/>
    </source>
</evidence>
<name>A0ABU1MZ76_9CAUL</name>
<proteinExistence type="predicted"/>
<dbReference type="Gene3D" id="3.30.470.20">
    <property type="entry name" value="ATP-grasp fold, B domain"/>
    <property type="match status" value="1"/>
</dbReference>